<dbReference type="PATRIC" id="fig|423471.3.peg.4058"/>
<dbReference type="Proteomes" id="UP000003477">
    <property type="component" value="Unassembled WGS sequence"/>
</dbReference>
<evidence type="ECO:0000259" key="1">
    <source>
        <dbReference type="Pfam" id="PF13191"/>
    </source>
</evidence>
<dbReference type="InterPro" id="IPR027417">
    <property type="entry name" value="P-loop_NTPase"/>
</dbReference>
<evidence type="ECO:0000313" key="2">
    <source>
        <dbReference type="EMBL" id="EHJ10920.1"/>
    </source>
</evidence>
<dbReference type="PANTHER" id="PTHR19871">
    <property type="entry name" value="BETA TRANSDUCIN-RELATED PROTEIN"/>
    <property type="match status" value="1"/>
</dbReference>
<dbReference type="Pfam" id="PF13191">
    <property type="entry name" value="AAA_16"/>
    <property type="match status" value="1"/>
</dbReference>
<dbReference type="InterPro" id="IPR041664">
    <property type="entry name" value="AAA_16"/>
</dbReference>
<dbReference type="AlphaFoldDB" id="G5JA71"/>
<dbReference type="InterPro" id="IPR052752">
    <property type="entry name" value="NACHT-WD_repeat"/>
</dbReference>
<dbReference type="RefSeq" id="WP_007312245.1">
    <property type="nucleotide sequence ID" value="NZ_AESD01000655.1"/>
</dbReference>
<dbReference type="Gene3D" id="3.40.50.300">
    <property type="entry name" value="P-loop containing nucleotide triphosphate hydrolases"/>
    <property type="match status" value="1"/>
</dbReference>
<sequence length="366" mass="43028">MSKIKTINNTRGHPEYFKTIITAKSRNFVGRKFVFSAIDNFINQSDKGYFTLIGEPGSGKSAIAAQYFNNKNNVVYYNFHPPQPPLLRGENNELGDYETFLEIVNNQLLEILSSLETDQIDNELENNDNLFSLLLQKISDKLPQKQPLIIIIDGCHRLDLNQYKRGANLLYLPRYLPKNVYFILIRRPFPNNKSSLLIETPSQTLDLSNYPEENKKDIQNYLKTYANNQEKLQILDSSASLRVNKNESNFMYVSEIIKHPNLSPESLPESLDKYYQEHWNIMNKTIEKEPELSLKTLECLLEKESFISVENIAEILDEDEYDIEIILEDWREFLHLETQENTPYYKFYHPSFHHWLKEKLRDNITD</sequence>
<protein>
    <recommendedName>
        <fullName evidence="1">Orc1-like AAA ATPase domain-containing protein</fullName>
    </recommendedName>
</protein>
<dbReference type="PANTHER" id="PTHR19871:SF14">
    <property type="entry name" value="DUF4062 DOMAIN-CONTAINING PROTEIN"/>
    <property type="match status" value="1"/>
</dbReference>
<organism evidence="2 3">
    <name type="scientific">Crocosphaera watsonii WH 0003</name>
    <dbReference type="NCBI Taxonomy" id="423471"/>
    <lineage>
        <taxon>Bacteria</taxon>
        <taxon>Bacillati</taxon>
        <taxon>Cyanobacteriota</taxon>
        <taxon>Cyanophyceae</taxon>
        <taxon>Oscillatoriophycideae</taxon>
        <taxon>Chroococcales</taxon>
        <taxon>Aphanothecaceae</taxon>
        <taxon>Crocosphaera</taxon>
    </lineage>
</organism>
<reference evidence="2 3" key="1">
    <citation type="journal article" date="2011" name="Front. Microbiol.">
        <title>Two Strains of Crocosphaera watsonii with Highly Conserved Genomes are Distinguished by Strain-Specific Features.</title>
        <authorList>
            <person name="Bench S.R."/>
            <person name="Ilikchyan I.N."/>
            <person name="Tripp H.J."/>
            <person name="Zehr J.P."/>
        </authorList>
    </citation>
    <scope>NUCLEOTIDE SEQUENCE [LARGE SCALE GENOMIC DNA]</scope>
    <source>
        <strain evidence="2 3">WH 0003</strain>
    </source>
</reference>
<evidence type="ECO:0000313" key="3">
    <source>
        <dbReference type="Proteomes" id="UP000003477"/>
    </source>
</evidence>
<dbReference type="EMBL" id="AESD01000655">
    <property type="protein sequence ID" value="EHJ10920.1"/>
    <property type="molecule type" value="Genomic_DNA"/>
</dbReference>
<accession>G5JA71</accession>
<feature type="domain" description="Orc1-like AAA ATPase" evidence="1">
    <location>
        <begin position="27"/>
        <end position="175"/>
    </location>
</feature>
<proteinExistence type="predicted"/>
<comment type="caution">
    <text evidence="2">The sequence shown here is derived from an EMBL/GenBank/DDBJ whole genome shotgun (WGS) entry which is preliminary data.</text>
</comment>
<dbReference type="GeneID" id="88767777"/>
<dbReference type="SUPFAM" id="SSF52540">
    <property type="entry name" value="P-loop containing nucleoside triphosphate hydrolases"/>
    <property type="match status" value="1"/>
</dbReference>
<gene>
    <name evidence="2" type="ORF">CWATWH0003_4333</name>
</gene>
<name>G5JA71_CROWT</name>